<dbReference type="NCBIfam" id="TIGR00728">
    <property type="entry name" value="OPT_sfam"/>
    <property type="match status" value="2"/>
</dbReference>
<evidence type="ECO:0000256" key="1">
    <source>
        <dbReference type="ARBA" id="ARBA00004141"/>
    </source>
</evidence>
<keyword evidence="5" id="KW-0571">Peptide transport</keyword>
<feature type="transmembrane region" description="Helical" evidence="9">
    <location>
        <begin position="442"/>
        <end position="459"/>
    </location>
</feature>
<sequence length="528" mass="59415">MFVYQVLGYGWAGIMRKYVVDPAEMWWPSSLVQVSLFRALHDKEGEGKTSRGKFFLVVLACSFIWYIVPGFLFPTLSNLSLLCLAYPKSVVAQQLGSGMKGLGILSFTFDWAVIASYLGSPLVYPFFVIVNVIVGYIGVVYILIPASYWGLNLYNAKNFPLFSSELFDAQGHIYNVTEIVNDKFEIDKVSYAQHGRIHLSMFFAVTYGLNFAAVMATLSQVALFNGKEIVQRFRASYKGKPDIHTRLMMKYKDIPNWWFYLTLSPGLNVITEYVIGMIIPGKPIANVCFKTFAYMSMSQAVSFLQDFKLGHYMKVPPRSMFIVQLVGTILGGTINMGVAWWLLNSIDHICQPNLLPPNSPWTCQSDRVFFDASVIWGLVGPQRIFLGLGEYSALNWCFIGGLVAPFLVWLLHKSFPSQSWIKLTNIPVLLAATASMPPATTLNFNSWIIVGTVFNFFVFRYRKQWWQRYNYVVSAALDAGVAVMGVVLFFCVTVWNVNFSWWGTGGEYCDLASCPTGKGIFVDGCPLT</sequence>
<feature type="transmembrane region" description="Helical" evidence="9">
    <location>
        <begin position="321"/>
        <end position="343"/>
    </location>
</feature>
<protein>
    <recommendedName>
        <fullName evidence="12">Oligopeptide transporter OPT family</fullName>
    </recommendedName>
</protein>
<evidence type="ECO:0000313" key="10">
    <source>
        <dbReference type="EMBL" id="KAH0760272.1"/>
    </source>
</evidence>
<comment type="caution">
    <text evidence="10">The sequence shown here is derived from an EMBL/GenBank/DDBJ whole genome shotgun (WGS) entry which is preliminary data.</text>
</comment>
<keyword evidence="8 9" id="KW-0472">Membrane</keyword>
<evidence type="ECO:0000256" key="3">
    <source>
        <dbReference type="ARBA" id="ARBA00022448"/>
    </source>
</evidence>
<dbReference type="PANTHER" id="PTHR22601">
    <property type="entry name" value="ISP4 LIKE PROTEIN"/>
    <property type="match status" value="1"/>
</dbReference>
<evidence type="ECO:0008006" key="12">
    <source>
        <dbReference type="Google" id="ProtNLM"/>
    </source>
</evidence>
<evidence type="ECO:0000256" key="7">
    <source>
        <dbReference type="ARBA" id="ARBA00022989"/>
    </source>
</evidence>
<dbReference type="Pfam" id="PF03169">
    <property type="entry name" value="OPT"/>
    <property type="match status" value="2"/>
</dbReference>
<feature type="transmembrane region" description="Helical" evidence="9">
    <location>
        <begin position="471"/>
        <end position="495"/>
    </location>
</feature>
<keyword evidence="11" id="KW-1185">Reference proteome</keyword>
<accession>A0ABQ7V877</accession>
<proteinExistence type="inferred from homology"/>
<reference evidence="10 11" key="1">
    <citation type="journal article" date="2021" name="bioRxiv">
        <title>Chromosome-scale and haplotype-resolved genome assembly of a tetraploid potato cultivar.</title>
        <authorList>
            <person name="Sun H."/>
            <person name="Jiao W.-B."/>
            <person name="Krause K."/>
            <person name="Campoy J.A."/>
            <person name="Goel M."/>
            <person name="Folz-Donahue K."/>
            <person name="Kukat C."/>
            <person name="Huettel B."/>
            <person name="Schneeberger K."/>
        </authorList>
    </citation>
    <scope>NUCLEOTIDE SEQUENCE [LARGE SCALE GENOMIC DNA]</scope>
    <source>
        <strain evidence="10">SolTubOtavaFocal</strain>
        <tissue evidence="10">Leaves</tissue>
    </source>
</reference>
<evidence type="ECO:0000313" key="11">
    <source>
        <dbReference type="Proteomes" id="UP000826656"/>
    </source>
</evidence>
<feature type="transmembrane region" description="Helical" evidence="9">
    <location>
        <begin position="393"/>
        <end position="412"/>
    </location>
</feature>
<keyword evidence="4 9" id="KW-0812">Transmembrane</keyword>
<dbReference type="EMBL" id="JAIVGD010000015">
    <property type="protein sequence ID" value="KAH0760272.1"/>
    <property type="molecule type" value="Genomic_DNA"/>
</dbReference>
<keyword evidence="7 9" id="KW-1133">Transmembrane helix</keyword>
<evidence type="ECO:0000256" key="9">
    <source>
        <dbReference type="SAM" id="Phobius"/>
    </source>
</evidence>
<comment type="subcellular location">
    <subcellularLocation>
        <location evidence="1">Membrane</location>
        <topology evidence="1">Multi-pass membrane protein</topology>
    </subcellularLocation>
</comment>
<evidence type="ECO:0000256" key="2">
    <source>
        <dbReference type="ARBA" id="ARBA00005484"/>
    </source>
</evidence>
<dbReference type="InterPro" id="IPR004813">
    <property type="entry name" value="OPT"/>
</dbReference>
<feature type="transmembrane region" description="Helical" evidence="9">
    <location>
        <begin position="257"/>
        <end position="279"/>
    </location>
</feature>
<evidence type="ECO:0000256" key="4">
    <source>
        <dbReference type="ARBA" id="ARBA00022692"/>
    </source>
</evidence>
<feature type="transmembrane region" description="Helical" evidence="9">
    <location>
        <begin position="53"/>
        <end position="72"/>
    </location>
</feature>
<gene>
    <name evidence="10" type="ORF">KY290_023765</name>
</gene>
<organism evidence="10 11">
    <name type="scientific">Solanum tuberosum</name>
    <name type="common">Potato</name>
    <dbReference type="NCBI Taxonomy" id="4113"/>
    <lineage>
        <taxon>Eukaryota</taxon>
        <taxon>Viridiplantae</taxon>
        <taxon>Streptophyta</taxon>
        <taxon>Embryophyta</taxon>
        <taxon>Tracheophyta</taxon>
        <taxon>Spermatophyta</taxon>
        <taxon>Magnoliopsida</taxon>
        <taxon>eudicotyledons</taxon>
        <taxon>Gunneridae</taxon>
        <taxon>Pentapetalae</taxon>
        <taxon>asterids</taxon>
        <taxon>lamiids</taxon>
        <taxon>Solanales</taxon>
        <taxon>Solanaceae</taxon>
        <taxon>Solanoideae</taxon>
        <taxon>Solaneae</taxon>
        <taxon>Solanum</taxon>
    </lineage>
</organism>
<keyword evidence="6" id="KW-0653">Protein transport</keyword>
<feature type="transmembrane region" description="Helical" evidence="9">
    <location>
        <begin position="126"/>
        <end position="151"/>
    </location>
</feature>
<evidence type="ECO:0000256" key="6">
    <source>
        <dbReference type="ARBA" id="ARBA00022927"/>
    </source>
</evidence>
<comment type="similarity">
    <text evidence="2">Belongs to the oligopeptide OPT transporter (TC 2.A.67.1) family.</text>
</comment>
<evidence type="ECO:0000256" key="5">
    <source>
        <dbReference type="ARBA" id="ARBA00022856"/>
    </source>
</evidence>
<feature type="transmembrane region" description="Helical" evidence="9">
    <location>
        <begin position="101"/>
        <end position="119"/>
    </location>
</feature>
<feature type="transmembrane region" description="Helical" evidence="9">
    <location>
        <begin position="201"/>
        <end position="224"/>
    </location>
</feature>
<name>A0ABQ7V877_SOLTU</name>
<evidence type="ECO:0000256" key="8">
    <source>
        <dbReference type="ARBA" id="ARBA00023136"/>
    </source>
</evidence>
<dbReference type="Proteomes" id="UP000826656">
    <property type="component" value="Unassembled WGS sequence"/>
</dbReference>
<keyword evidence="3" id="KW-0813">Transport</keyword>
<dbReference type="InterPro" id="IPR004648">
    <property type="entry name" value="Oligpept_transpt"/>
</dbReference>